<reference evidence="2 3" key="1">
    <citation type="submission" date="2020-09" db="EMBL/GenBank/DDBJ databases">
        <title>Paenibacillus sp. strain PR3 16S rRNA gene Genome sequencing and assembly.</title>
        <authorList>
            <person name="Kim J."/>
        </authorList>
    </citation>
    <scope>NUCLEOTIDE SEQUENCE [LARGE SCALE GENOMIC DNA]</scope>
    <source>
        <strain evidence="2 3">PR3</strain>
    </source>
</reference>
<protein>
    <recommendedName>
        <fullName evidence="4">Cardiolipin synthase N-terminal domain-containing protein</fullName>
    </recommendedName>
</protein>
<feature type="transmembrane region" description="Helical" evidence="1">
    <location>
        <begin position="12"/>
        <end position="41"/>
    </location>
</feature>
<feature type="transmembrane region" description="Helical" evidence="1">
    <location>
        <begin position="53"/>
        <end position="76"/>
    </location>
</feature>
<keyword evidence="3" id="KW-1185">Reference proteome</keyword>
<comment type="caution">
    <text evidence="2">The sequence shown here is derived from an EMBL/GenBank/DDBJ whole genome shotgun (WGS) entry which is preliminary data.</text>
</comment>
<accession>A0ABR8MMP9</accession>
<sequence>MLVDGGAGASAVSGIGIGIVLFFVLISLLFFVFHIISIVWAYRDAIRKGNEPLFALGVAALIFFFPIIGLIVYLLIRSSR</sequence>
<evidence type="ECO:0000313" key="2">
    <source>
        <dbReference type="EMBL" id="MBD3917291.1"/>
    </source>
</evidence>
<evidence type="ECO:0000313" key="3">
    <source>
        <dbReference type="Proteomes" id="UP000609346"/>
    </source>
</evidence>
<dbReference type="RefSeq" id="WP_191201607.1">
    <property type="nucleotide sequence ID" value="NZ_JACXZA010000001.1"/>
</dbReference>
<keyword evidence="1" id="KW-0812">Transmembrane</keyword>
<evidence type="ECO:0008006" key="4">
    <source>
        <dbReference type="Google" id="ProtNLM"/>
    </source>
</evidence>
<proteinExistence type="predicted"/>
<keyword evidence="1" id="KW-1133">Transmembrane helix</keyword>
<name>A0ABR8MMP9_9BACL</name>
<keyword evidence="1" id="KW-0472">Membrane</keyword>
<evidence type="ECO:0000256" key="1">
    <source>
        <dbReference type="SAM" id="Phobius"/>
    </source>
</evidence>
<gene>
    <name evidence="2" type="ORF">H8B09_00875</name>
</gene>
<dbReference type="Proteomes" id="UP000609346">
    <property type="component" value="Unassembled WGS sequence"/>
</dbReference>
<dbReference type="EMBL" id="JACXZA010000001">
    <property type="protein sequence ID" value="MBD3917291.1"/>
    <property type="molecule type" value="Genomic_DNA"/>
</dbReference>
<organism evidence="2 3">
    <name type="scientific">Paenibacillus terricola</name>
    <dbReference type="NCBI Taxonomy" id="2763503"/>
    <lineage>
        <taxon>Bacteria</taxon>
        <taxon>Bacillati</taxon>
        <taxon>Bacillota</taxon>
        <taxon>Bacilli</taxon>
        <taxon>Bacillales</taxon>
        <taxon>Paenibacillaceae</taxon>
        <taxon>Paenibacillus</taxon>
    </lineage>
</organism>